<feature type="transmembrane region" description="Helical" evidence="1">
    <location>
        <begin position="7"/>
        <end position="25"/>
    </location>
</feature>
<dbReference type="Proteomes" id="UP000603865">
    <property type="component" value="Unassembled WGS sequence"/>
</dbReference>
<keyword evidence="3" id="KW-1185">Reference proteome</keyword>
<reference evidence="2" key="2">
    <citation type="submission" date="2020-09" db="EMBL/GenBank/DDBJ databases">
        <authorList>
            <person name="Sun Q."/>
            <person name="Ohkuma M."/>
        </authorList>
    </citation>
    <scope>NUCLEOTIDE SEQUENCE</scope>
    <source>
        <strain evidence="2">JCM 31311</strain>
    </source>
</reference>
<gene>
    <name evidence="2" type="ORF">GCM10008957_09740</name>
</gene>
<protein>
    <submittedName>
        <fullName evidence="2">Uncharacterized protein</fullName>
    </submittedName>
</protein>
<dbReference type="AlphaFoldDB" id="A0A918F1E8"/>
<reference evidence="2" key="1">
    <citation type="journal article" date="2014" name="Int. J. Syst. Evol. Microbiol.">
        <title>Complete genome sequence of Corynebacterium casei LMG S-19264T (=DSM 44701T), isolated from a smear-ripened cheese.</title>
        <authorList>
            <consortium name="US DOE Joint Genome Institute (JGI-PGF)"/>
            <person name="Walter F."/>
            <person name="Albersmeier A."/>
            <person name="Kalinowski J."/>
            <person name="Ruckert C."/>
        </authorList>
    </citation>
    <scope>NUCLEOTIDE SEQUENCE</scope>
    <source>
        <strain evidence="2">JCM 31311</strain>
    </source>
</reference>
<dbReference type="EMBL" id="BMQL01000003">
    <property type="protein sequence ID" value="GGQ99165.1"/>
    <property type="molecule type" value="Genomic_DNA"/>
</dbReference>
<keyword evidence="1" id="KW-0472">Membrane</keyword>
<feature type="transmembrane region" description="Helical" evidence="1">
    <location>
        <begin position="91"/>
        <end position="111"/>
    </location>
</feature>
<accession>A0A918F1E8</accession>
<evidence type="ECO:0000313" key="2">
    <source>
        <dbReference type="EMBL" id="GGQ99165.1"/>
    </source>
</evidence>
<sequence length="228" mass="25536">MRAYLGVYLIVFVLTGIFTVASFPITTPLRTYSTGEYLIQQIFSGVVFLLIALLLGFPLWRYMQWVSGVGENLKSAELLKRGETLGKWVRFLRALTLIGGVFGTLGLISPLIHFKPTISVCLGLLSTGITLAMTVYWYWLYRLAPAWIEEVQSGREVTEVAALLRNLQTVMVLHIISYGVTFLQNIEIHRIWLLFLTPISGGAMYLFLLANRRFIVATSTPALASPLS</sequence>
<keyword evidence="1" id="KW-1133">Transmembrane helix</keyword>
<name>A0A918F1E8_9DEIO</name>
<organism evidence="2 3">
    <name type="scientific">Deinococcus ruber</name>
    <dbReference type="NCBI Taxonomy" id="1848197"/>
    <lineage>
        <taxon>Bacteria</taxon>
        <taxon>Thermotogati</taxon>
        <taxon>Deinococcota</taxon>
        <taxon>Deinococci</taxon>
        <taxon>Deinococcales</taxon>
        <taxon>Deinococcaceae</taxon>
        <taxon>Deinococcus</taxon>
    </lineage>
</organism>
<feature type="transmembrane region" description="Helical" evidence="1">
    <location>
        <begin position="160"/>
        <end position="179"/>
    </location>
</feature>
<evidence type="ECO:0000256" key="1">
    <source>
        <dbReference type="SAM" id="Phobius"/>
    </source>
</evidence>
<evidence type="ECO:0000313" key="3">
    <source>
        <dbReference type="Proteomes" id="UP000603865"/>
    </source>
</evidence>
<feature type="transmembrane region" description="Helical" evidence="1">
    <location>
        <begin position="117"/>
        <end position="139"/>
    </location>
</feature>
<keyword evidence="1" id="KW-0812">Transmembrane</keyword>
<feature type="transmembrane region" description="Helical" evidence="1">
    <location>
        <begin position="191"/>
        <end position="210"/>
    </location>
</feature>
<comment type="caution">
    <text evidence="2">The sequence shown here is derived from an EMBL/GenBank/DDBJ whole genome shotgun (WGS) entry which is preliminary data.</text>
</comment>
<proteinExistence type="predicted"/>
<feature type="transmembrane region" description="Helical" evidence="1">
    <location>
        <begin position="37"/>
        <end position="57"/>
    </location>
</feature>